<keyword evidence="2" id="KW-0812">Transmembrane</keyword>
<reference evidence="3" key="1">
    <citation type="submission" date="2020-11" db="EMBL/GenBank/DDBJ databases">
        <authorList>
            <person name="Tran Van P."/>
        </authorList>
    </citation>
    <scope>NUCLEOTIDE SEQUENCE</scope>
</reference>
<feature type="region of interest" description="Disordered" evidence="1">
    <location>
        <begin position="417"/>
        <end position="459"/>
    </location>
</feature>
<feature type="compositionally biased region" description="Acidic residues" evidence="1">
    <location>
        <begin position="593"/>
        <end position="612"/>
    </location>
</feature>
<sequence>MGEGDRFLTKAAIGASPVAWSTHDLPKQGIIKSSFSDNLQYIGDRCSESQNWIRSLEKAAVRFPELCSPNEDRVIPVQDIRIPDRLISCWNCLLALSVPHKIGSVTYNIQRQFQRKKPTDFAQTIQKFLSVTEPVRQWGEFVLGCRKRDTGEPFLQGDQQSGALLVSKLFKVIEQSRNVYAKGEQDFAWVPTPWHWLPQIFYPMCKDFLKHQQTDSQGLNHVLYEFNMPTVVENKWMRFRREEVDLGGRKAYEKLLLFYRCQPFKLGHVVDADERKILTEIFLRKMRKLLRAIREADPAYEKMLEDVQDTLDKGLVPPVLPHLDSNRTTYRVAEVQFEATASEKMVKKPEEVSKAINHFLSEVDSNPKKAIEVPKYSAVKRNGKVLSRALLRKSRVNPGRNILILLQQKLLKSKLNGSGHEDKLRKERKLRREALHSSTNPTMKRVSQRDLDSSDASTSRSFLEIPIGSSDYPPRADADSRESLAKLHPYDENSQRRVTNDKELVHSLEDEIDVIESRKFDYARPFYKKSAFFVPKDKGNQGDCSKKLADATSFLDELLFHSGVPTGSPKSEKVLYQRKDLFPLHVKRQNSETADDAADSAQDEPSLTEDPELLGQEAGTIASSSKAIDAIKSTNVSLHEVEEIIRKNESLDVHKLLPPGLANVGNPMVIEKLLEKDTLIHPTTPIPSTTGCEPILRNNAPHFKAYERRKRPLEKRDDDKFNYDRRERPLKKREDTFGFKWSNVQLPAIKYDCSYSTDDRLRRQRFLDYLMKLNLVDDPDKDLPSLQDWEVNAPSMAAYKRGFNGKSHSTFTDLIFNPSETKKINTHLGPHDFICNPLPTVDETLTPLSTEPTPDFRFEKRHEDSVDIQDTIDELQVEEVLNKSLPGFSTTAVASRPQKQNLNSRSEFSLELSPLEQRPSTDFLDAEDPGLSTMRYPHSQKAMSAAKVKGDTTPTTRVVATSPRILTTKTLTGTPEASFSATVSRMPVAVKSTSLQLSANTSTRLFPSTTQSVRTTVMPKVALHFMRKSTLFEEYIHTSSGMNATKPQYMSTSAEGITNDGAIHVGTTSTINYNISRPKIQPLHFQEPSPTFREIIARSNLSEDTLRAIERVRTVENIINRINDVKAWQMTGIVLGFIVGIFVLASLFIVHYLWVSHFQVTNKMKENSSLSGTKTSTSSKTKTSTSHFRFR</sequence>
<organism evidence="3">
    <name type="scientific">Cyprideis torosa</name>
    <dbReference type="NCBI Taxonomy" id="163714"/>
    <lineage>
        <taxon>Eukaryota</taxon>
        <taxon>Metazoa</taxon>
        <taxon>Ecdysozoa</taxon>
        <taxon>Arthropoda</taxon>
        <taxon>Crustacea</taxon>
        <taxon>Oligostraca</taxon>
        <taxon>Ostracoda</taxon>
        <taxon>Podocopa</taxon>
        <taxon>Podocopida</taxon>
        <taxon>Cytherocopina</taxon>
        <taxon>Cytheroidea</taxon>
        <taxon>Cytherideidae</taxon>
        <taxon>Cyprideis</taxon>
    </lineage>
</organism>
<feature type="transmembrane region" description="Helical" evidence="2">
    <location>
        <begin position="1127"/>
        <end position="1155"/>
    </location>
</feature>
<evidence type="ECO:0000256" key="1">
    <source>
        <dbReference type="SAM" id="MobiDB-lite"/>
    </source>
</evidence>
<accession>A0A7R8ZP81</accession>
<protein>
    <submittedName>
        <fullName evidence="3">Uncharacterized protein</fullName>
    </submittedName>
</protein>
<evidence type="ECO:0000313" key="3">
    <source>
        <dbReference type="EMBL" id="CAD7229042.1"/>
    </source>
</evidence>
<feature type="compositionally biased region" description="Low complexity" evidence="1">
    <location>
        <begin position="1168"/>
        <end position="1191"/>
    </location>
</feature>
<feature type="region of interest" description="Disordered" evidence="1">
    <location>
        <begin position="587"/>
        <end position="612"/>
    </location>
</feature>
<keyword evidence="2" id="KW-0472">Membrane</keyword>
<evidence type="ECO:0000256" key="2">
    <source>
        <dbReference type="SAM" id="Phobius"/>
    </source>
</evidence>
<keyword evidence="2" id="KW-1133">Transmembrane helix</keyword>
<feature type="compositionally biased region" description="Basic and acidic residues" evidence="1">
    <location>
        <begin position="419"/>
        <end position="435"/>
    </location>
</feature>
<proteinExistence type="predicted"/>
<gene>
    <name evidence="3" type="ORF">CTOB1V02_LOCUS6915</name>
</gene>
<feature type="region of interest" description="Disordered" evidence="1">
    <location>
        <begin position="1166"/>
        <end position="1191"/>
    </location>
</feature>
<dbReference type="EMBL" id="OB661834">
    <property type="protein sequence ID" value="CAD7229042.1"/>
    <property type="molecule type" value="Genomic_DNA"/>
</dbReference>
<dbReference type="AlphaFoldDB" id="A0A7R8ZP81"/>
<name>A0A7R8ZP81_9CRUS</name>